<dbReference type="SUPFAM" id="SSF47598">
    <property type="entry name" value="Ribbon-helix-helix"/>
    <property type="match status" value="1"/>
</dbReference>
<dbReference type="CDD" id="cd22235">
    <property type="entry name" value="RHH_CopG_archaea"/>
    <property type="match status" value="1"/>
</dbReference>
<dbReference type="InterPro" id="IPR010985">
    <property type="entry name" value="Ribbon_hlx_hlx"/>
</dbReference>
<evidence type="ECO:0000313" key="2">
    <source>
        <dbReference type="EMBL" id="KKQ18824.1"/>
    </source>
</evidence>
<dbReference type="Gene3D" id="1.10.1220.10">
    <property type="entry name" value="Met repressor-like"/>
    <property type="match status" value="1"/>
</dbReference>
<dbReference type="AlphaFoldDB" id="A0A0G0I3H2"/>
<dbReference type="GO" id="GO:0006355">
    <property type="term" value="P:regulation of DNA-templated transcription"/>
    <property type="evidence" value="ECO:0007669"/>
    <property type="project" value="InterPro"/>
</dbReference>
<dbReference type="InterPro" id="IPR013321">
    <property type="entry name" value="Arc_rbn_hlx_hlx"/>
</dbReference>
<accession>A0A0G0I3H2</accession>
<reference evidence="2 3" key="1">
    <citation type="journal article" date="2015" name="Nature">
        <title>rRNA introns, odd ribosomes, and small enigmatic genomes across a large radiation of phyla.</title>
        <authorList>
            <person name="Brown C.T."/>
            <person name="Hug L.A."/>
            <person name="Thomas B.C."/>
            <person name="Sharon I."/>
            <person name="Castelle C.J."/>
            <person name="Singh A."/>
            <person name="Wilkins M.J."/>
            <person name="Williams K.H."/>
            <person name="Banfield J.F."/>
        </authorList>
    </citation>
    <scope>NUCLEOTIDE SEQUENCE [LARGE SCALE GENOMIC DNA]</scope>
</reference>
<comment type="caution">
    <text evidence="2">The sequence shown here is derived from an EMBL/GenBank/DDBJ whole genome shotgun (WGS) entry which is preliminary data.</text>
</comment>
<sequence>MSRTTEVLSISLSPKEFNLISKLAQKEGRSRSQLIREALRQYQISCDWHYLQGIGERVAIRLGIETEEDVERIAG</sequence>
<dbReference type="EMBL" id="LBSM01000001">
    <property type="protein sequence ID" value="KKQ18824.1"/>
    <property type="molecule type" value="Genomic_DNA"/>
</dbReference>
<protein>
    <recommendedName>
        <fullName evidence="1">Ribbon-helix-helix protein CopG domain-containing protein</fullName>
    </recommendedName>
</protein>
<name>A0A0G0I3H2_9BACT</name>
<dbReference type="Pfam" id="PF01402">
    <property type="entry name" value="RHH_1"/>
    <property type="match status" value="1"/>
</dbReference>
<gene>
    <name evidence="2" type="ORF">US31_C0001G0011</name>
</gene>
<dbReference type="InterPro" id="IPR002145">
    <property type="entry name" value="CopG"/>
</dbReference>
<organism evidence="2 3">
    <name type="scientific">Berkelbacteria bacterium GW2011_GWA1_36_9</name>
    <dbReference type="NCBI Taxonomy" id="1618331"/>
    <lineage>
        <taxon>Bacteria</taxon>
        <taxon>Candidatus Berkelbacteria</taxon>
    </lineage>
</organism>
<feature type="domain" description="Ribbon-helix-helix protein CopG" evidence="1">
    <location>
        <begin position="7"/>
        <end position="42"/>
    </location>
</feature>
<evidence type="ECO:0000259" key="1">
    <source>
        <dbReference type="Pfam" id="PF01402"/>
    </source>
</evidence>
<evidence type="ECO:0000313" key="3">
    <source>
        <dbReference type="Proteomes" id="UP000034508"/>
    </source>
</evidence>
<dbReference type="Proteomes" id="UP000034508">
    <property type="component" value="Unassembled WGS sequence"/>
</dbReference>
<proteinExistence type="predicted"/>